<protein>
    <recommendedName>
        <fullName evidence="3">Aminoglycoside phosphotransferase domain-containing protein</fullName>
    </recommendedName>
</protein>
<evidence type="ECO:0000313" key="1">
    <source>
        <dbReference type="EMBL" id="KAJ8097673.1"/>
    </source>
</evidence>
<dbReference type="Proteomes" id="UP001217417">
    <property type="component" value="Unassembled WGS sequence"/>
</dbReference>
<dbReference type="EMBL" id="JARPMG010000010">
    <property type="protein sequence ID" value="KAJ8097673.1"/>
    <property type="molecule type" value="Genomic_DNA"/>
</dbReference>
<evidence type="ECO:0008006" key="3">
    <source>
        <dbReference type="Google" id="ProtNLM"/>
    </source>
</evidence>
<organism evidence="1 2">
    <name type="scientific">Lipomyces tetrasporus</name>
    <dbReference type="NCBI Taxonomy" id="54092"/>
    <lineage>
        <taxon>Eukaryota</taxon>
        <taxon>Fungi</taxon>
        <taxon>Dikarya</taxon>
        <taxon>Ascomycota</taxon>
        <taxon>Saccharomycotina</taxon>
        <taxon>Lipomycetes</taxon>
        <taxon>Lipomycetales</taxon>
        <taxon>Lipomycetaceae</taxon>
        <taxon>Lipomyces</taxon>
    </lineage>
</organism>
<name>A0AAD7VPY5_9ASCO</name>
<comment type="caution">
    <text evidence="1">The sequence shown here is derived from an EMBL/GenBank/DDBJ whole genome shotgun (WGS) entry which is preliminary data.</text>
</comment>
<dbReference type="AlphaFoldDB" id="A0AAD7VPY5"/>
<keyword evidence="2" id="KW-1185">Reference proteome</keyword>
<sequence length="288" mass="31740">MTDPKVAESPLLPSFVLEAFGVEGQAVRASEGMGTSFFVGNAVFKHVANEHQAQVVWCATVFDGLQVDGVRIPRPLSSREGHYVVDGWAASEFVSGETGPAGRWEQILATSRALHKVLSRIPCPEFIRQRVSPWATADRVAWDEVTIEPLEELRQPFERLNSLKESIDHGPPQIIHADLAGNILFSDGLDPAVIDFSPSWRPAAYGDAIIVADGIVWYGAGESLIDLGSTTGDFLQLLVRALIFRLISTNELVRQQRLPYSDQEVGRFNNAIGRVVKRLTERQSLRGP</sequence>
<dbReference type="GeneID" id="80880155"/>
<dbReference type="InterPro" id="IPR011009">
    <property type="entry name" value="Kinase-like_dom_sf"/>
</dbReference>
<dbReference type="SUPFAM" id="SSF56112">
    <property type="entry name" value="Protein kinase-like (PK-like)"/>
    <property type="match status" value="1"/>
</dbReference>
<reference evidence="1" key="1">
    <citation type="submission" date="2023-03" db="EMBL/GenBank/DDBJ databases">
        <title>Near-Complete genome sequence of Lipomyces tetrasporous NRRL Y-64009, an oleaginous yeast capable of growing on lignocellulosic hydrolysates.</title>
        <authorList>
            <consortium name="Lawrence Berkeley National Laboratory"/>
            <person name="Jagtap S.S."/>
            <person name="Liu J.-J."/>
            <person name="Walukiewicz H.E."/>
            <person name="Pangilinan J."/>
            <person name="Lipzen A."/>
            <person name="Ahrendt S."/>
            <person name="Koriabine M."/>
            <person name="Cobaugh K."/>
            <person name="Salamov A."/>
            <person name="Yoshinaga Y."/>
            <person name="Ng V."/>
            <person name="Daum C."/>
            <person name="Grigoriev I.V."/>
            <person name="Slininger P.J."/>
            <person name="Dien B.S."/>
            <person name="Jin Y.-S."/>
            <person name="Rao C.V."/>
        </authorList>
    </citation>
    <scope>NUCLEOTIDE SEQUENCE</scope>
    <source>
        <strain evidence="1">NRRL Y-64009</strain>
    </source>
</reference>
<proteinExistence type="predicted"/>
<dbReference type="RefSeq" id="XP_056041123.1">
    <property type="nucleotide sequence ID" value="XM_056184989.1"/>
</dbReference>
<evidence type="ECO:0000313" key="2">
    <source>
        <dbReference type="Proteomes" id="UP001217417"/>
    </source>
</evidence>
<gene>
    <name evidence="1" type="ORF">POJ06DRAFT_19531</name>
</gene>
<accession>A0AAD7VPY5</accession>